<dbReference type="InterPro" id="IPR021555">
    <property type="entry name" value="DUF3000"/>
</dbReference>
<proteinExistence type="predicted"/>
<dbReference type="EMBL" id="CP018762">
    <property type="protein sequence ID" value="APZ35854.1"/>
    <property type="molecule type" value="Genomic_DNA"/>
</dbReference>
<evidence type="ECO:0000313" key="2">
    <source>
        <dbReference type="Proteomes" id="UP000187185"/>
    </source>
</evidence>
<organism evidence="1 2">
    <name type="scientific">Microbacterium aurum</name>
    <dbReference type="NCBI Taxonomy" id="36805"/>
    <lineage>
        <taxon>Bacteria</taxon>
        <taxon>Bacillati</taxon>
        <taxon>Actinomycetota</taxon>
        <taxon>Actinomycetes</taxon>
        <taxon>Micrococcales</taxon>
        <taxon>Microbacteriaceae</taxon>
        <taxon>Microbacterium</taxon>
    </lineage>
</organism>
<gene>
    <name evidence="1" type="ORF">BOH66_09860</name>
</gene>
<dbReference type="STRING" id="36805.BOH66_09860"/>
<dbReference type="OrthoDB" id="3210980at2"/>
<accession>A0A1P8UCJ5</accession>
<reference evidence="1 2" key="1">
    <citation type="submission" date="2016-12" db="EMBL/GenBank/DDBJ databases">
        <title>Complete genome sequence of Microbacterium aurum KACC 15219.</title>
        <authorList>
            <person name="Jung Y."/>
            <person name="Shin J.-H."/>
            <person name="Lee Y.-J."/>
            <person name="Yi H."/>
            <person name="Bahn Y.-S."/>
            <person name="Kim J.F."/>
            <person name="Lee D.-W."/>
        </authorList>
    </citation>
    <scope>NUCLEOTIDE SEQUENCE [LARGE SCALE GENOMIC DNA]</scope>
    <source>
        <strain evidence="1 2">KACC 15219</strain>
    </source>
</reference>
<dbReference type="Pfam" id="PF11452">
    <property type="entry name" value="DUF3000"/>
    <property type="match status" value="1"/>
</dbReference>
<evidence type="ECO:0000313" key="1">
    <source>
        <dbReference type="EMBL" id="APZ35854.1"/>
    </source>
</evidence>
<dbReference type="AlphaFoldDB" id="A0A1P8UCJ5"/>
<sequence length="207" mass="21386">MDEPRPPAGSSAFASVAESLRALTFRSDFTVREIAAPGSLAPDAIALAGDVRPEADGIDSEYGTGRFILLHDPEEPDAWDGAWRVVCFAQAPLEPEIGVDPLLADVAWSWLIDALHTRGATFHAASGTATKTLSKGFGTLADEGDGAQIELRASWSPGGDLTAHVAAWAELVCMLAGLPPGSEDIAVFGAHRAAGGRGPSARGGSRG</sequence>
<name>A0A1P8UCJ5_9MICO</name>
<dbReference type="RefSeq" id="WP_076692203.1">
    <property type="nucleotide sequence ID" value="NZ_CP018762.1"/>
</dbReference>
<dbReference type="Proteomes" id="UP000187185">
    <property type="component" value="Chromosome"/>
</dbReference>
<evidence type="ECO:0008006" key="3">
    <source>
        <dbReference type="Google" id="ProtNLM"/>
    </source>
</evidence>
<protein>
    <recommendedName>
        <fullName evidence="3">Enoyl-CoA hydratase</fullName>
    </recommendedName>
</protein>
<dbReference type="KEGG" id="maur:BOH66_09860"/>
<keyword evidence="2" id="KW-1185">Reference proteome</keyword>